<accession>A0A2H0UIG9</accession>
<protein>
    <recommendedName>
        <fullName evidence="11">DNA polymerase III subunit gamma/tau</fullName>
        <ecNumber evidence="11">2.7.7.7</ecNumber>
    </recommendedName>
</protein>
<dbReference type="NCBIfam" id="TIGR02397">
    <property type="entry name" value="dnaX_nterm"/>
    <property type="match status" value="1"/>
</dbReference>
<evidence type="ECO:0000256" key="1">
    <source>
        <dbReference type="ARBA" id="ARBA00006360"/>
    </source>
</evidence>
<dbReference type="InterPro" id="IPR005790">
    <property type="entry name" value="DNA_polIII_delta"/>
</dbReference>
<dbReference type="EMBL" id="PFBG01000003">
    <property type="protein sequence ID" value="PIR86198.1"/>
    <property type="molecule type" value="Genomic_DNA"/>
</dbReference>
<evidence type="ECO:0000313" key="13">
    <source>
        <dbReference type="EMBL" id="PIR86198.1"/>
    </source>
</evidence>
<dbReference type="SMART" id="SM00382">
    <property type="entry name" value="AAA"/>
    <property type="match status" value="1"/>
</dbReference>
<dbReference type="PANTHER" id="PTHR11669:SF0">
    <property type="entry name" value="PROTEIN STICHEL-LIKE 2"/>
    <property type="match status" value="1"/>
</dbReference>
<comment type="subunit">
    <text evidence="11">DNA polymerase III contains a core (composed of alpha, epsilon and theta chains) that associates with a tau subunit. This core dimerizes to form the POLIII' complex. PolIII' associates with the gamma complex (composed of gamma, delta, delta', psi and chi chains) and with the beta chain to form the complete DNA polymerase III complex.</text>
</comment>
<dbReference type="CDD" id="cd00009">
    <property type="entry name" value="AAA"/>
    <property type="match status" value="1"/>
</dbReference>
<gene>
    <name evidence="11 13" type="primary">dnaX</name>
    <name evidence="13" type="ORF">COU14_00225</name>
</gene>
<evidence type="ECO:0000256" key="4">
    <source>
        <dbReference type="ARBA" id="ARBA00022705"/>
    </source>
</evidence>
<dbReference type="GO" id="GO:0009360">
    <property type="term" value="C:DNA polymerase III complex"/>
    <property type="evidence" value="ECO:0007669"/>
    <property type="project" value="InterPro"/>
</dbReference>
<keyword evidence="9 11" id="KW-0239">DNA-directed DNA polymerase</keyword>
<dbReference type="InterPro" id="IPR003593">
    <property type="entry name" value="AAA+_ATPase"/>
</dbReference>
<dbReference type="InterPro" id="IPR012763">
    <property type="entry name" value="DNA_pol_III_sug/sutau_N"/>
</dbReference>
<dbReference type="NCBIfam" id="TIGR01128">
    <property type="entry name" value="holA"/>
    <property type="match status" value="1"/>
</dbReference>
<dbReference type="Gene3D" id="1.20.272.10">
    <property type="match status" value="1"/>
</dbReference>
<sequence length="344" mass="38191">MSETLALYRKYRPSDFSEVRDQEHIVTVLEGAIKKNAIPHALLFCGSRGTGKTTLARIFARAIGVSDNDLYEIDAASNRGIDDIRELKEAVHTLPYQSERKVYIIDEVHMLTKEAFNALLKTLEEPPAHVVFILATTEEDKLLDTIKSRCQVFKFRSPSRTVLKETVTDIAKKEKCKLDPEAADLIAIAADGSFRDALGILQKVMMASTDQTLKADEVATIIGAPRGHLLVEVVEALSEKNVERALEAVSKAAASNTDMKLFIRLLLERTRAVILLRNLPARKADILANYSEEESAFLEKLSADPKSPVNSHMLLRLLDTAELTSRSQIPSLPLEVAIVDLCQK</sequence>
<dbReference type="Gene3D" id="3.40.50.300">
    <property type="entry name" value="P-loop containing nucleotide triphosphate hydrolases"/>
    <property type="match status" value="1"/>
</dbReference>
<organism evidence="13 14">
    <name type="scientific">Candidatus Kaiserbacteria bacterium CG10_big_fil_rev_8_21_14_0_10_44_10</name>
    <dbReference type="NCBI Taxonomy" id="1974606"/>
    <lineage>
        <taxon>Bacteria</taxon>
        <taxon>Candidatus Kaiseribacteriota</taxon>
    </lineage>
</organism>
<dbReference type="AlphaFoldDB" id="A0A2H0UIG9"/>
<keyword evidence="6 11" id="KW-0547">Nucleotide-binding</keyword>
<evidence type="ECO:0000256" key="5">
    <source>
        <dbReference type="ARBA" id="ARBA00022723"/>
    </source>
</evidence>
<name>A0A2H0UIG9_9BACT</name>
<comment type="similarity">
    <text evidence="1 11">Belongs to the DnaX/STICHEL family.</text>
</comment>
<evidence type="ECO:0000313" key="14">
    <source>
        <dbReference type="Proteomes" id="UP000229612"/>
    </source>
</evidence>
<dbReference type="SUPFAM" id="SSF48019">
    <property type="entry name" value="post-AAA+ oligomerization domain-like"/>
    <property type="match status" value="1"/>
</dbReference>
<dbReference type="Proteomes" id="UP000229612">
    <property type="component" value="Unassembled WGS sequence"/>
</dbReference>
<comment type="caution">
    <text evidence="13">The sequence shown here is derived from an EMBL/GenBank/DDBJ whole genome shotgun (WGS) entry which is preliminary data.</text>
</comment>
<comment type="function">
    <text evidence="11">DNA polymerase III is a complex, multichain enzyme responsible for most of the replicative synthesis in bacteria. This DNA polymerase also exhibits 3' to 5' exonuclease activity.</text>
</comment>
<dbReference type="EC" id="2.7.7.7" evidence="11"/>
<evidence type="ECO:0000256" key="8">
    <source>
        <dbReference type="ARBA" id="ARBA00022840"/>
    </source>
</evidence>
<dbReference type="InterPro" id="IPR008921">
    <property type="entry name" value="DNA_pol3_clamp-load_cplx_C"/>
</dbReference>
<proteinExistence type="inferred from homology"/>
<keyword evidence="2 11" id="KW-0808">Transferase</keyword>
<dbReference type="InterPro" id="IPR022754">
    <property type="entry name" value="DNA_pol_III_gamma-3"/>
</dbReference>
<keyword evidence="4 11" id="KW-0235">DNA replication</keyword>
<dbReference type="GO" id="GO:0046872">
    <property type="term" value="F:metal ion binding"/>
    <property type="evidence" value="ECO:0007669"/>
    <property type="project" value="UniProtKB-KW"/>
</dbReference>
<reference evidence="14" key="1">
    <citation type="submission" date="2017-09" db="EMBL/GenBank/DDBJ databases">
        <title>Depth-based differentiation of microbial function through sediment-hosted aquifers and enrichment of novel symbionts in the deep terrestrial subsurface.</title>
        <authorList>
            <person name="Probst A.J."/>
            <person name="Ladd B."/>
            <person name="Jarett J.K."/>
            <person name="Geller-Mcgrath D.E."/>
            <person name="Sieber C.M.K."/>
            <person name="Emerson J.B."/>
            <person name="Anantharaman K."/>
            <person name="Thomas B.C."/>
            <person name="Malmstrom R."/>
            <person name="Stieglmeier M."/>
            <person name="Klingl A."/>
            <person name="Woyke T."/>
            <person name="Ryan C.M."/>
            <person name="Banfield J.F."/>
        </authorList>
    </citation>
    <scope>NUCLEOTIDE SEQUENCE [LARGE SCALE GENOMIC DNA]</scope>
</reference>
<dbReference type="InterPro" id="IPR045085">
    <property type="entry name" value="HLD_clamp_pol_III_gamma_tau"/>
</dbReference>
<evidence type="ECO:0000256" key="11">
    <source>
        <dbReference type="RuleBase" id="RU364063"/>
    </source>
</evidence>
<keyword evidence="8 11" id="KW-0067">ATP-binding</keyword>
<dbReference type="PANTHER" id="PTHR11669">
    <property type="entry name" value="REPLICATION FACTOR C / DNA POLYMERASE III GAMMA-TAU SUBUNIT"/>
    <property type="match status" value="1"/>
</dbReference>
<dbReference type="InterPro" id="IPR027417">
    <property type="entry name" value="P-loop_NTPase"/>
</dbReference>
<evidence type="ECO:0000256" key="9">
    <source>
        <dbReference type="ARBA" id="ARBA00022932"/>
    </source>
</evidence>
<keyword evidence="7" id="KW-0862">Zinc</keyword>
<evidence type="ECO:0000256" key="10">
    <source>
        <dbReference type="ARBA" id="ARBA00049244"/>
    </source>
</evidence>
<dbReference type="Pfam" id="PF13177">
    <property type="entry name" value="DNA_pol3_delta2"/>
    <property type="match status" value="1"/>
</dbReference>
<dbReference type="SUPFAM" id="SSF52540">
    <property type="entry name" value="P-loop containing nucleoside triphosphate hydrolases"/>
    <property type="match status" value="1"/>
</dbReference>
<evidence type="ECO:0000256" key="2">
    <source>
        <dbReference type="ARBA" id="ARBA00022679"/>
    </source>
</evidence>
<keyword evidence="3 11" id="KW-0548">Nucleotidyltransferase</keyword>
<comment type="catalytic activity">
    <reaction evidence="10 11">
        <text>DNA(n) + a 2'-deoxyribonucleoside 5'-triphosphate = DNA(n+1) + diphosphate</text>
        <dbReference type="Rhea" id="RHEA:22508"/>
        <dbReference type="Rhea" id="RHEA-COMP:17339"/>
        <dbReference type="Rhea" id="RHEA-COMP:17340"/>
        <dbReference type="ChEBI" id="CHEBI:33019"/>
        <dbReference type="ChEBI" id="CHEBI:61560"/>
        <dbReference type="ChEBI" id="CHEBI:173112"/>
        <dbReference type="EC" id="2.7.7.7"/>
    </reaction>
</comment>
<feature type="domain" description="AAA+ ATPase" evidence="12">
    <location>
        <begin position="38"/>
        <end position="158"/>
    </location>
</feature>
<dbReference type="Pfam" id="PF22608">
    <property type="entry name" value="DNAX_ATPase_lid"/>
    <property type="match status" value="1"/>
</dbReference>
<dbReference type="InterPro" id="IPR050238">
    <property type="entry name" value="DNA_Rep/Repair_Clamp_Loader"/>
</dbReference>
<dbReference type="GO" id="GO:0003887">
    <property type="term" value="F:DNA-directed DNA polymerase activity"/>
    <property type="evidence" value="ECO:0007669"/>
    <property type="project" value="UniProtKB-KW"/>
</dbReference>
<dbReference type="GO" id="GO:0006261">
    <property type="term" value="P:DNA-templated DNA replication"/>
    <property type="evidence" value="ECO:0007669"/>
    <property type="project" value="TreeGrafter"/>
</dbReference>
<evidence type="ECO:0000256" key="3">
    <source>
        <dbReference type="ARBA" id="ARBA00022695"/>
    </source>
</evidence>
<evidence type="ECO:0000256" key="7">
    <source>
        <dbReference type="ARBA" id="ARBA00022833"/>
    </source>
</evidence>
<evidence type="ECO:0000256" key="6">
    <source>
        <dbReference type="ARBA" id="ARBA00022741"/>
    </source>
</evidence>
<dbReference type="Pfam" id="PF12169">
    <property type="entry name" value="DNA_pol3_gamma3"/>
    <property type="match status" value="1"/>
</dbReference>
<dbReference type="GO" id="GO:0003677">
    <property type="term" value="F:DNA binding"/>
    <property type="evidence" value="ECO:0007669"/>
    <property type="project" value="InterPro"/>
</dbReference>
<evidence type="ECO:0000259" key="12">
    <source>
        <dbReference type="SMART" id="SM00382"/>
    </source>
</evidence>
<dbReference type="GO" id="GO:0005524">
    <property type="term" value="F:ATP binding"/>
    <property type="evidence" value="ECO:0007669"/>
    <property type="project" value="UniProtKB-KW"/>
</dbReference>
<dbReference type="Gene3D" id="1.10.8.60">
    <property type="match status" value="1"/>
</dbReference>
<keyword evidence="5" id="KW-0479">Metal-binding</keyword>